<comment type="similarity">
    <text evidence="4">Belongs to the protein kinase superfamily.</text>
</comment>
<proteinExistence type="inferred from homology"/>
<dbReference type="SUPFAM" id="SSF56112">
    <property type="entry name" value="Protein kinase-like (PK-like)"/>
    <property type="match status" value="1"/>
</dbReference>
<evidence type="ECO:0000256" key="2">
    <source>
        <dbReference type="ARBA" id="ARBA00022840"/>
    </source>
</evidence>
<dbReference type="Gene3D" id="1.10.510.10">
    <property type="entry name" value="Transferase(Phosphotransferase) domain 1"/>
    <property type="match status" value="1"/>
</dbReference>
<dbReference type="GO" id="GO:0004674">
    <property type="term" value="F:protein serine/threonine kinase activity"/>
    <property type="evidence" value="ECO:0007669"/>
    <property type="project" value="UniProtKB-KW"/>
</dbReference>
<keyword evidence="6" id="KW-0808">Transferase</keyword>
<keyword evidence="7" id="KW-1185">Reference proteome</keyword>
<evidence type="ECO:0000256" key="1">
    <source>
        <dbReference type="ARBA" id="ARBA00022741"/>
    </source>
</evidence>
<dbReference type="InterPro" id="IPR011009">
    <property type="entry name" value="Kinase-like_dom_sf"/>
</dbReference>
<comment type="caution">
    <text evidence="6">The sequence shown here is derived from an EMBL/GenBank/DDBJ whole genome shotgun (WGS) entry which is preliminary data.</text>
</comment>
<protein>
    <submittedName>
        <fullName evidence="6">Kinase</fullName>
    </submittedName>
</protein>
<sequence>MHAQESHILLTPLGDGSFSVVYEAYDVQKQRRVAVKKVAHRNDGPSVYNEIKANEVVKGIRGIAPLLGHYTTKDATCLIFEKVQGVDLFGMMEGRDFCPLPESVVLSIMSSVASILSSCHSRGVAHRDVKLENIMIDRNGRVYLIDFGLASFFRLSNGRETSSTDFCGSVEYMPPECVYEMNVKATATDAWALGITLYALLFGCFPYSKEEMPEVFSTQHHVPLPDHAKVSEDMRFRLESLLCINPKNRASIDIML</sequence>
<name>A0A2P6NZB0_9EUKA</name>
<dbReference type="PANTHER" id="PTHR24346">
    <property type="entry name" value="MAP/MICROTUBULE AFFINITY-REGULATING KINASE"/>
    <property type="match status" value="1"/>
</dbReference>
<dbReference type="GO" id="GO:0005737">
    <property type="term" value="C:cytoplasm"/>
    <property type="evidence" value="ECO:0007669"/>
    <property type="project" value="TreeGrafter"/>
</dbReference>
<reference evidence="6 7" key="1">
    <citation type="journal article" date="2018" name="Genome Biol. Evol.">
        <title>Multiple Roots of Fruiting Body Formation in Amoebozoa.</title>
        <authorList>
            <person name="Hillmann F."/>
            <person name="Forbes G."/>
            <person name="Novohradska S."/>
            <person name="Ferling I."/>
            <person name="Riege K."/>
            <person name="Groth M."/>
            <person name="Westermann M."/>
            <person name="Marz M."/>
            <person name="Spaller T."/>
            <person name="Winckler T."/>
            <person name="Schaap P."/>
            <person name="Glockner G."/>
        </authorList>
    </citation>
    <scope>NUCLEOTIDE SEQUENCE [LARGE SCALE GENOMIC DNA]</scope>
    <source>
        <strain evidence="6 7">Jena</strain>
    </source>
</reference>
<dbReference type="GO" id="GO:0035556">
    <property type="term" value="P:intracellular signal transduction"/>
    <property type="evidence" value="ECO:0007669"/>
    <property type="project" value="TreeGrafter"/>
</dbReference>
<dbReference type="OrthoDB" id="63267at2759"/>
<keyword evidence="1 3" id="KW-0547">Nucleotide-binding</keyword>
<dbReference type="Proteomes" id="UP000241769">
    <property type="component" value="Unassembled WGS sequence"/>
</dbReference>
<keyword evidence="6" id="KW-0418">Kinase</keyword>
<dbReference type="Pfam" id="PF00069">
    <property type="entry name" value="Pkinase"/>
    <property type="match status" value="1"/>
</dbReference>
<dbReference type="SMART" id="SM00220">
    <property type="entry name" value="S_TKc"/>
    <property type="match status" value="1"/>
</dbReference>
<evidence type="ECO:0000256" key="3">
    <source>
        <dbReference type="PROSITE-ProRule" id="PRU10141"/>
    </source>
</evidence>
<gene>
    <name evidence="6" type="ORF">PROFUN_02170</name>
</gene>
<dbReference type="PANTHER" id="PTHR24346:SF30">
    <property type="entry name" value="MATERNAL EMBRYONIC LEUCINE ZIPPER KINASE"/>
    <property type="match status" value="1"/>
</dbReference>
<organism evidence="6 7">
    <name type="scientific">Planoprotostelium fungivorum</name>
    <dbReference type="NCBI Taxonomy" id="1890364"/>
    <lineage>
        <taxon>Eukaryota</taxon>
        <taxon>Amoebozoa</taxon>
        <taxon>Evosea</taxon>
        <taxon>Variosea</taxon>
        <taxon>Cavosteliida</taxon>
        <taxon>Cavosteliaceae</taxon>
        <taxon>Planoprotostelium</taxon>
    </lineage>
</organism>
<keyword evidence="2 3" id="KW-0067">ATP-binding</keyword>
<feature type="binding site" evidence="3">
    <location>
        <position position="37"/>
    </location>
    <ligand>
        <name>ATP</name>
        <dbReference type="ChEBI" id="CHEBI:30616"/>
    </ligand>
</feature>
<feature type="domain" description="Protein kinase" evidence="5">
    <location>
        <begin position="7"/>
        <end position="256"/>
    </location>
</feature>
<dbReference type="PROSITE" id="PS00107">
    <property type="entry name" value="PROTEIN_KINASE_ATP"/>
    <property type="match status" value="1"/>
</dbReference>
<dbReference type="InterPro" id="IPR008271">
    <property type="entry name" value="Ser/Thr_kinase_AS"/>
</dbReference>
<evidence type="ECO:0000313" key="6">
    <source>
        <dbReference type="EMBL" id="PRP89296.1"/>
    </source>
</evidence>
<dbReference type="AlphaFoldDB" id="A0A2P6NZB0"/>
<keyword evidence="4" id="KW-0723">Serine/threonine-protein kinase</keyword>
<evidence type="ECO:0000256" key="4">
    <source>
        <dbReference type="RuleBase" id="RU000304"/>
    </source>
</evidence>
<dbReference type="GO" id="GO:0005524">
    <property type="term" value="F:ATP binding"/>
    <property type="evidence" value="ECO:0007669"/>
    <property type="project" value="UniProtKB-UniRule"/>
</dbReference>
<dbReference type="STRING" id="1890364.A0A2P6NZB0"/>
<dbReference type="InParanoid" id="A0A2P6NZB0"/>
<evidence type="ECO:0000259" key="5">
    <source>
        <dbReference type="PROSITE" id="PS50011"/>
    </source>
</evidence>
<dbReference type="InterPro" id="IPR017441">
    <property type="entry name" value="Protein_kinase_ATP_BS"/>
</dbReference>
<dbReference type="PROSITE" id="PS00108">
    <property type="entry name" value="PROTEIN_KINASE_ST"/>
    <property type="match status" value="1"/>
</dbReference>
<evidence type="ECO:0000313" key="7">
    <source>
        <dbReference type="Proteomes" id="UP000241769"/>
    </source>
</evidence>
<accession>A0A2P6NZB0</accession>
<dbReference type="PROSITE" id="PS50011">
    <property type="entry name" value="PROTEIN_KINASE_DOM"/>
    <property type="match status" value="1"/>
</dbReference>
<dbReference type="InterPro" id="IPR000719">
    <property type="entry name" value="Prot_kinase_dom"/>
</dbReference>
<dbReference type="EMBL" id="MDYQ01000004">
    <property type="protein sequence ID" value="PRP89296.1"/>
    <property type="molecule type" value="Genomic_DNA"/>
</dbReference>